<evidence type="ECO:0000313" key="1">
    <source>
        <dbReference type="EMBL" id="GLR06461.1"/>
    </source>
</evidence>
<name>A0ABQ5YAL5_9VIBR</name>
<dbReference type="Proteomes" id="UP001156669">
    <property type="component" value="Unassembled WGS sequence"/>
</dbReference>
<proteinExistence type="predicted"/>
<sequence length="69" mass="7979">MSKTILSYGVYRRSINDVDTIMHVTKTKDIGDQHFQYLLWKHDTDTSPLLLSKEENQGLIIGECPLSKR</sequence>
<dbReference type="EMBL" id="BSOE01000058">
    <property type="protein sequence ID" value="GLR06461.1"/>
    <property type="molecule type" value="Genomic_DNA"/>
</dbReference>
<comment type="caution">
    <text evidence="1">The sequence shown here is derived from an EMBL/GenBank/DDBJ whole genome shotgun (WGS) entry which is preliminary data.</text>
</comment>
<accession>A0ABQ5YAL5</accession>
<gene>
    <name evidence="1" type="ORF">GCM10007906_40490</name>
</gene>
<protein>
    <submittedName>
        <fullName evidence="1">Uncharacterized protein</fullName>
    </submittedName>
</protein>
<organism evidence="1 2">
    <name type="scientific">Vibrio hyugaensis</name>
    <dbReference type="NCBI Taxonomy" id="1534743"/>
    <lineage>
        <taxon>Bacteria</taxon>
        <taxon>Pseudomonadati</taxon>
        <taxon>Pseudomonadota</taxon>
        <taxon>Gammaproteobacteria</taxon>
        <taxon>Vibrionales</taxon>
        <taxon>Vibrionaceae</taxon>
        <taxon>Vibrio</taxon>
    </lineage>
</organism>
<keyword evidence="2" id="KW-1185">Reference proteome</keyword>
<reference evidence="2" key="1">
    <citation type="journal article" date="2019" name="Int. J. Syst. Evol. Microbiol.">
        <title>The Global Catalogue of Microorganisms (GCM) 10K type strain sequencing project: providing services to taxonomists for standard genome sequencing and annotation.</title>
        <authorList>
            <consortium name="The Broad Institute Genomics Platform"/>
            <consortium name="The Broad Institute Genome Sequencing Center for Infectious Disease"/>
            <person name="Wu L."/>
            <person name="Ma J."/>
        </authorList>
    </citation>
    <scope>NUCLEOTIDE SEQUENCE [LARGE SCALE GENOMIC DNA]</scope>
    <source>
        <strain evidence="2">NBRC 110633</strain>
    </source>
</reference>
<evidence type="ECO:0000313" key="2">
    <source>
        <dbReference type="Proteomes" id="UP001156669"/>
    </source>
</evidence>